<dbReference type="InterPro" id="IPR016187">
    <property type="entry name" value="CTDL_fold"/>
</dbReference>
<feature type="region of interest" description="Disordered" evidence="2">
    <location>
        <begin position="1"/>
        <end position="42"/>
    </location>
</feature>
<dbReference type="SUPFAM" id="SSF56436">
    <property type="entry name" value="C-type lectin-like"/>
    <property type="match status" value="1"/>
</dbReference>
<evidence type="ECO:0000313" key="5">
    <source>
        <dbReference type="Proteomes" id="UP000248480"/>
    </source>
</evidence>
<keyword evidence="3" id="KW-0812">Transmembrane</keyword>
<evidence type="ECO:0000256" key="2">
    <source>
        <dbReference type="SAM" id="MobiDB-lite"/>
    </source>
</evidence>
<organism evidence="5 6">
    <name type="scientific">Trichechus manatus latirostris</name>
    <name type="common">Florida manatee</name>
    <dbReference type="NCBI Taxonomy" id="127582"/>
    <lineage>
        <taxon>Eukaryota</taxon>
        <taxon>Metazoa</taxon>
        <taxon>Chordata</taxon>
        <taxon>Craniata</taxon>
        <taxon>Vertebrata</taxon>
        <taxon>Euteleostomi</taxon>
        <taxon>Mammalia</taxon>
        <taxon>Eutheria</taxon>
        <taxon>Afrotheria</taxon>
        <taxon>Sirenia</taxon>
        <taxon>Trichechidae</taxon>
        <taxon>Trichechus</taxon>
    </lineage>
</organism>
<dbReference type="InterPro" id="IPR016186">
    <property type="entry name" value="C-type_lectin-like/link_sf"/>
</dbReference>
<name>A0A2Y9DKE2_TRIMA</name>
<dbReference type="Proteomes" id="UP000248480">
    <property type="component" value="Unplaced"/>
</dbReference>
<dbReference type="STRING" id="127582.A0A2Y9DKE2"/>
<keyword evidence="3" id="KW-1133">Transmembrane helix</keyword>
<dbReference type="SMART" id="SM00034">
    <property type="entry name" value="CLECT"/>
    <property type="match status" value="1"/>
</dbReference>
<dbReference type="PANTHER" id="PTHR22803">
    <property type="entry name" value="MANNOSE, PHOSPHOLIPASE, LECTIN RECEPTOR RELATED"/>
    <property type="match status" value="1"/>
</dbReference>
<evidence type="ECO:0000256" key="3">
    <source>
        <dbReference type="SAM" id="Phobius"/>
    </source>
</evidence>
<dbReference type="GO" id="GO:0030246">
    <property type="term" value="F:carbohydrate binding"/>
    <property type="evidence" value="ECO:0007669"/>
    <property type="project" value="UniProtKB-KW"/>
</dbReference>
<protein>
    <submittedName>
        <fullName evidence="6">Asialoglycoprotein receptor 2</fullName>
    </submittedName>
</protein>
<dbReference type="OrthoDB" id="2142683at2759"/>
<dbReference type="CDD" id="cd03590">
    <property type="entry name" value="CLECT_DC-SIGN_like"/>
    <property type="match status" value="1"/>
</dbReference>
<dbReference type="InterPro" id="IPR033989">
    <property type="entry name" value="CD209-like_CTLD"/>
</dbReference>
<sequence length="304" mass="35281">MAKEFQDIQQLDSEENDHQLGRSEGPGPHRQNFRRENPFWKGTPPPKPFLQHFCSRTRLSLLALGFNVLLLVVICMIGSQSTQLHMELRALKETLNNFSATTLMEVRALSFHGVNVSDRVTFLEAKLEKENEDLKSDHANLLLHLKHYPLDLRILECHITFLQSNGTKCCPVNWMEHEGSCYWFSRSGKTWPEADKYCQLEDAHLVVINSREEQKFILQHSRSFHTWIGLTNSGGSWKWADGTDYENGYKNWDYTQPDNWQGHEVGGNEDCVEILSDGHWNDDLCQQMHRWVCETKQNHTAGRL</sequence>
<dbReference type="InParanoid" id="A0A2Y9DKE2"/>
<dbReference type="GeneID" id="101358664"/>
<keyword evidence="5" id="KW-1185">Reference proteome</keyword>
<dbReference type="KEGG" id="tmu:101358664"/>
<feature type="domain" description="C-type lectin" evidence="4">
    <location>
        <begin position="177"/>
        <end position="294"/>
    </location>
</feature>
<dbReference type="PROSITE" id="PS50041">
    <property type="entry name" value="C_TYPE_LECTIN_2"/>
    <property type="match status" value="1"/>
</dbReference>
<dbReference type="InterPro" id="IPR001304">
    <property type="entry name" value="C-type_lectin-like"/>
</dbReference>
<feature type="transmembrane region" description="Helical" evidence="3">
    <location>
        <begin position="59"/>
        <end position="79"/>
    </location>
</feature>
<dbReference type="Pfam" id="PF00059">
    <property type="entry name" value="Lectin_C"/>
    <property type="match status" value="1"/>
</dbReference>
<dbReference type="Pfam" id="PF03954">
    <property type="entry name" value="Lectin_N"/>
    <property type="match status" value="1"/>
</dbReference>
<dbReference type="FunCoup" id="A0A2Y9DKE2">
    <property type="interactions" value="117"/>
</dbReference>
<evidence type="ECO:0000256" key="1">
    <source>
        <dbReference type="ARBA" id="ARBA00022734"/>
    </source>
</evidence>
<accession>A0A2Y9DKE2</accession>
<evidence type="ECO:0000259" key="4">
    <source>
        <dbReference type="PROSITE" id="PS50041"/>
    </source>
</evidence>
<dbReference type="Gene3D" id="3.10.100.10">
    <property type="entry name" value="Mannose-Binding Protein A, subunit A"/>
    <property type="match status" value="1"/>
</dbReference>
<proteinExistence type="predicted"/>
<keyword evidence="6" id="KW-0675">Receptor</keyword>
<keyword evidence="3" id="KW-0472">Membrane</keyword>
<keyword evidence="1" id="KW-0430">Lectin</keyword>
<dbReference type="AlphaFoldDB" id="A0A2Y9DKE2"/>
<dbReference type="InterPro" id="IPR050111">
    <property type="entry name" value="C-type_lectin/snaclec_domain"/>
</dbReference>
<reference evidence="6" key="1">
    <citation type="submission" date="2025-08" db="UniProtKB">
        <authorList>
            <consortium name="RefSeq"/>
        </authorList>
    </citation>
    <scope>IDENTIFICATION</scope>
</reference>
<gene>
    <name evidence="6" type="primary">LOC101358664</name>
</gene>
<dbReference type="RefSeq" id="XP_004376279.1">
    <property type="nucleotide sequence ID" value="XM_004376222.1"/>
</dbReference>
<evidence type="ECO:0000313" key="6">
    <source>
        <dbReference type="RefSeq" id="XP_004376279.1"/>
    </source>
</evidence>